<evidence type="ECO:0000313" key="1">
    <source>
        <dbReference type="EMBL" id="SFD48898.1"/>
    </source>
</evidence>
<dbReference type="Pfam" id="PF20551">
    <property type="entry name" value="DUF6765"/>
    <property type="match status" value="1"/>
</dbReference>
<organism evidence="1 2">
    <name type="scientific">Pseudoalteromonas denitrificans DSM 6059</name>
    <dbReference type="NCBI Taxonomy" id="1123010"/>
    <lineage>
        <taxon>Bacteria</taxon>
        <taxon>Pseudomonadati</taxon>
        <taxon>Pseudomonadota</taxon>
        <taxon>Gammaproteobacteria</taxon>
        <taxon>Alteromonadales</taxon>
        <taxon>Pseudoalteromonadaceae</taxon>
        <taxon>Pseudoalteromonas</taxon>
    </lineage>
</organism>
<dbReference type="RefSeq" id="WP_091990444.1">
    <property type="nucleotide sequence ID" value="NZ_FOLO01000062.1"/>
</dbReference>
<evidence type="ECO:0000313" key="2">
    <source>
        <dbReference type="Proteomes" id="UP000198862"/>
    </source>
</evidence>
<protein>
    <submittedName>
        <fullName evidence="1">Uncharacterized protein</fullName>
    </submittedName>
</protein>
<keyword evidence="2" id="KW-1185">Reference proteome</keyword>
<dbReference type="OrthoDB" id="6291054at2"/>
<gene>
    <name evidence="1" type="ORF">SAMN02745724_04660</name>
</gene>
<reference evidence="1 2" key="1">
    <citation type="submission" date="2016-10" db="EMBL/GenBank/DDBJ databases">
        <authorList>
            <person name="de Groot N.N."/>
        </authorList>
    </citation>
    <scope>NUCLEOTIDE SEQUENCE [LARGE SCALE GENOMIC DNA]</scope>
    <source>
        <strain evidence="1 2">DSM 6059</strain>
    </source>
</reference>
<dbReference type="AlphaFoldDB" id="A0A1I1SVY0"/>
<proteinExistence type="predicted"/>
<name>A0A1I1SVY0_9GAMM</name>
<sequence length="423" mass="49854">MDSNFHYYGTYLAARLAGMKPYTAQQLAYYCRTMTQMQTGSEALSTWQYQGYKFFPCSTGSHIKVDDINAHLNDHFHCDLAFKDLPAFKEKSVHLDEENTLIKSKITKTTYNEHAARNNEKQSMTSHYYNPLTDIDWKKGGQFKAKFSQKLAFKHLLSQNETQKKQTDQNNIDFSFDENSFQIKEKVIDETISNQSLDKVDPKLRCEANSDFSRTMLNDVIHKTRYRSDVNKFELALLGCRLFVYQNTWKHKKENNHKDKSQNLFDAFYWTVYAISSFIKGKTMTNKRHWSADHKFKNITLLESCLTDIFTHEGSHLKKEYLWLNHMPTLLSNDENASSVPFINWLEGLRYRENHLIEQAMLEANTDETRQIEDLNAFKSSYFFKLNKANEYHSTWLAQQFKNQGLSEFDTTQRLGNYDIWRL</sequence>
<accession>A0A1I1SVY0</accession>
<dbReference type="STRING" id="1123010.SAMN02745724_04660"/>
<dbReference type="Proteomes" id="UP000198862">
    <property type="component" value="Unassembled WGS sequence"/>
</dbReference>
<dbReference type="EMBL" id="FOLO01000062">
    <property type="protein sequence ID" value="SFD48898.1"/>
    <property type="molecule type" value="Genomic_DNA"/>
</dbReference>
<dbReference type="InterPro" id="IPR046653">
    <property type="entry name" value="DUF6765"/>
</dbReference>